<name>A0ABR8RAT7_9BACI</name>
<dbReference type="Proteomes" id="UP000640786">
    <property type="component" value="Unassembled WGS sequence"/>
</dbReference>
<accession>A0ABR8RAT7</accession>
<comment type="caution">
    <text evidence="1">The sequence shown here is derived from an EMBL/GenBank/DDBJ whole genome shotgun (WGS) entry which is preliminary data.</text>
</comment>
<gene>
    <name evidence="1" type="ORF">H9650_11855</name>
</gene>
<evidence type="ECO:0000313" key="1">
    <source>
        <dbReference type="EMBL" id="MBD7944810.1"/>
    </source>
</evidence>
<sequence length="410" mass="46192">MQSRIAVLGSTNFIERLKHFEHEMPFIRLDYYHYNTPKEAKELVKNIKPCAAVFFSGSLPYLYAKKERELLPVPSYYLKQDSTSVATTLLATCHTPIHQISMDLIEPRLVESVLQDINQTAAVPFLMQIDPAFSLEEVVSFHINLQNAGKTKLAITSVHAVYESLMQSGIPVVRMIDPKNSILKAIEETNSLAILAKSEASKIAVCSILLDQEDSSSATSLNKVTNSIDASIVKVDDLLYMLFTTQGKVQLALESNVVNSWFDLFSTPVRIAFGYGTTVLEASENAKDALRHATKNNIYLMNQEKQLTGPLLQNETKIDLRTNDPRLVLVAKETKLSPANLSKIMQFSRIHHSVEFTAHDLEVFLKVSRRTTERILKKLSDHGYASIVGEEMTYQQGRPRAVYEFNFPTY</sequence>
<evidence type="ECO:0000313" key="2">
    <source>
        <dbReference type="Proteomes" id="UP000640786"/>
    </source>
</evidence>
<reference evidence="1 2" key="1">
    <citation type="submission" date="2020-08" db="EMBL/GenBank/DDBJ databases">
        <title>A Genomic Blueprint of the Chicken Gut Microbiome.</title>
        <authorList>
            <person name="Gilroy R."/>
            <person name="Ravi A."/>
            <person name="Getino M."/>
            <person name="Pursley I."/>
            <person name="Horton D.L."/>
            <person name="Alikhan N.-F."/>
            <person name="Baker D."/>
            <person name="Gharbi K."/>
            <person name="Hall N."/>
            <person name="Watson M."/>
            <person name="Adriaenssens E.M."/>
            <person name="Foster-Nyarko E."/>
            <person name="Jarju S."/>
            <person name="Secka A."/>
            <person name="Antonio M."/>
            <person name="Oren A."/>
            <person name="Chaudhuri R."/>
            <person name="La Ragione R.M."/>
            <person name="Hildebrand F."/>
            <person name="Pallen M.J."/>
        </authorList>
    </citation>
    <scope>NUCLEOTIDE SEQUENCE [LARGE SCALE GENOMIC DNA]</scope>
    <source>
        <strain evidence="1 2">Sa2BUA9</strain>
    </source>
</reference>
<protein>
    <submittedName>
        <fullName evidence="1">Transcriptional regulator</fullName>
    </submittedName>
</protein>
<keyword evidence="2" id="KW-1185">Reference proteome</keyword>
<dbReference type="EMBL" id="JACSQO010000005">
    <property type="protein sequence ID" value="MBD7944810.1"/>
    <property type="molecule type" value="Genomic_DNA"/>
</dbReference>
<dbReference type="RefSeq" id="WP_151111754.1">
    <property type="nucleotide sequence ID" value="NZ_JACSQO010000005.1"/>
</dbReference>
<organism evidence="1 2">
    <name type="scientific">Psychrobacillus faecigallinarum</name>
    <dbReference type="NCBI Taxonomy" id="2762235"/>
    <lineage>
        <taxon>Bacteria</taxon>
        <taxon>Bacillati</taxon>
        <taxon>Bacillota</taxon>
        <taxon>Bacilli</taxon>
        <taxon>Bacillales</taxon>
        <taxon>Bacillaceae</taxon>
        <taxon>Psychrobacillus</taxon>
    </lineage>
</organism>
<proteinExistence type="predicted"/>